<dbReference type="Pfam" id="PF17123">
    <property type="entry name" value="zf-RING_11"/>
    <property type="match status" value="1"/>
</dbReference>
<dbReference type="WBParaSite" id="PEQ_0001097601-mRNA-1">
    <property type="protein sequence ID" value="PEQ_0001097601-mRNA-1"/>
    <property type="gene ID" value="PEQ_0001097601"/>
</dbReference>
<dbReference type="GO" id="GO:0008270">
    <property type="term" value="F:zinc ion binding"/>
    <property type="evidence" value="ECO:0007669"/>
    <property type="project" value="UniProtKB-KW"/>
</dbReference>
<protein>
    <submittedName>
        <fullName evidence="5">RING-type domain-containing protein</fullName>
    </submittedName>
</protein>
<keyword evidence="1" id="KW-0863">Zinc-finger</keyword>
<proteinExistence type="predicted"/>
<dbReference type="Gene3D" id="3.30.40.10">
    <property type="entry name" value="Zinc/RING finger domain, C3HC4 (zinc finger)"/>
    <property type="match status" value="1"/>
</dbReference>
<reference evidence="5" key="1">
    <citation type="submission" date="2022-11" db="UniProtKB">
        <authorList>
            <consortium name="WormBaseParasite"/>
        </authorList>
    </citation>
    <scope>IDENTIFICATION</scope>
</reference>
<feature type="domain" description="RING-type" evidence="3">
    <location>
        <begin position="55"/>
        <end position="75"/>
    </location>
</feature>
<dbReference type="SUPFAM" id="SSF57850">
    <property type="entry name" value="RING/U-box"/>
    <property type="match status" value="1"/>
</dbReference>
<dbReference type="Proteomes" id="UP000887564">
    <property type="component" value="Unplaced"/>
</dbReference>
<sequence length="147" mass="17173">MEIRKFEKPGSQSTTTVNESKKGRGLLCLTSKRKYLPVFGSLTSVAHSCANQERCSICLDEYKEGQELRVLFCGHENKRRQTFLLLTEVFLDIGHKICGTGVVRYAAVEEGCKLYFYCTRQYLLLYWHFIDVRKMDSYERYRDFLGI</sequence>
<evidence type="ECO:0000313" key="5">
    <source>
        <dbReference type="WBParaSite" id="PEQ_0001097601-mRNA-1"/>
    </source>
</evidence>
<dbReference type="AlphaFoldDB" id="A0A914S9Z6"/>
<evidence type="ECO:0000256" key="1">
    <source>
        <dbReference type="ARBA" id="ARBA00022771"/>
    </source>
</evidence>
<dbReference type="InterPro" id="IPR001841">
    <property type="entry name" value="Znf_RING"/>
</dbReference>
<keyword evidence="2" id="KW-0862">Zinc</keyword>
<keyword evidence="1" id="KW-0479">Metal-binding</keyword>
<evidence type="ECO:0000256" key="2">
    <source>
        <dbReference type="ARBA" id="ARBA00022833"/>
    </source>
</evidence>
<evidence type="ECO:0000313" key="4">
    <source>
        <dbReference type="Proteomes" id="UP000887564"/>
    </source>
</evidence>
<dbReference type="InterPro" id="IPR013083">
    <property type="entry name" value="Znf_RING/FYVE/PHD"/>
</dbReference>
<evidence type="ECO:0000259" key="3">
    <source>
        <dbReference type="Pfam" id="PF17123"/>
    </source>
</evidence>
<accession>A0A914S9Z6</accession>
<organism evidence="4 5">
    <name type="scientific">Parascaris equorum</name>
    <name type="common">Equine roundworm</name>
    <dbReference type="NCBI Taxonomy" id="6256"/>
    <lineage>
        <taxon>Eukaryota</taxon>
        <taxon>Metazoa</taxon>
        <taxon>Ecdysozoa</taxon>
        <taxon>Nematoda</taxon>
        <taxon>Chromadorea</taxon>
        <taxon>Rhabditida</taxon>
        <taxon>Spirurina</taxon>
        <taxon>Ascaridomorpha</taxon>
        <taxon>Ascaridoidea</taxon>
        <taxon>Ascarididae</taxon>
        <taxon>Parascaris</taxon>
    </lineage>
</organism>
<keyword evidence="4" id="KW-1185">Reference proteome</keyword>
<name>A0A914S9Z6_PAREQ</name>